<reference evidence="1 2" key="1">
    <citation type="journal article" date="2011" name="J. Bacteriol.">
        <title>Complete genome sequence of the industrial strain Bacillus megaterium WSH-002.</title>
        <authorList>
            <person name="Liu L."/>
            <person name="Li Y."/>
            <person name="Zhang J."/>
            <person name="Zou W."/>
            <person name="Zhou Z."/>
            <person name="Liu J."/>
            <person name="Li X."/>
            <person name="Wang L."/>
            <person name="Chen J."/>
        </authorList>
    </citation>
    <scope>NUCLEOTIDE SEQUENCE [LARGE SCALE GENOMIC DNA]</scope>
    <source>
        <strain evidence="1 2">WSH-002</strain>
    </source>
</reference>
<dbReference type="EMBL" id="CP003017">
    <property type="protein sequence ID" value="AEN90655.1"/>
    <property type="molecule type" value="Genomic_DNA"/>
</dbReference>
<gene>
    <name evidence="1" type="ORF">BMWSH_3773</name>
</gene>
<dbReference type="KEGG" id="bmh:BMWSH_3773"/>
<dbReference type="Proteomes" id="UP000001283">
    <property type="component" value="Chromosome"/>
</dbReference>
<evidence type="ECO:0000313" key="1">
    <source>
        <dbReference type="EMBL" id="AEN90655.1"/>
    </source>
</evidence>
<accession>A0A8D3X1D1</accession>
<organism evidence="1 2">
    <name type="scientific">Priestia megaterium (strain WSH-002)</name>
    <name type="common">Bacillus megaterium</name>
    <dbReference type="NCBI Taxonomy" id="1006007"/>
    <lineage>
        <taxon>Bacteria</taxon>
        <taxon>Bacillati</taxon>
        <taxon>Bacillota</taxon>
        <taxon>Bacilli</taxon>
        <taxon>Bacillales</taxon>
        <taxon>Bacillaceae</taxon>
        <taxon>Priestia</taxon>
    </lineage>
</organism>
<sequence length="49" mass="5839">MQLIALKNYYSKFSLQKCIKKGWDTTKHMKATSILTTKKYELTTNNFDY</sequence>
<proteinExistence type="predicted"/>
<dbReference type="AlphaFoldDB" id="A0A8D3X1D1"/>
<protein>
    <submittedName>
        <fullName evidence="1">Uncharacterized protein</fullName>
    </submittedName>
</protein>
<evidence type="ECO:0000313" key="2">
    <source>
        <dbReference type="Proteomes" id="UP000001283"/>
    </source>
</evidence>
<name>A0A8D3X1D1_PRIMW</name>